<evidence type="ECO:0000256" key="6">
    <source>
        <dbReference type="SAM" id="MobiDB-lite"/>
    </source>
</evidence>
<organism evidence="7 8">
    <name type="scientific">Skeletonema marinoi</name>
    <dbReference type="NCBI Taxonomy" id="267567"/>
    <lineage>
        <taxon>Eukaryota</taxon>
        <taxon>Sar</taxon>
        <taxon>Stramenopiles</taxon>
        <taxon>Ochrophyta</taxon>
        <taxon>Bacillariophyta</taxon>
        <taxon>Coscinodiscophyceae</taxon>
        <taxon>Thalassiosirophycidae</taxon>
        <taxon>Thalassiosirales</taxon>
        <taxon>Skeletonemataceae</taxon>
        <taxon>Skeletonema</taxon>
        <taxon>Skeletonema marinoi-dohrnii complex</taxon>
    </lineage>
</organism>
<protein>
    <submittedName>
        <fullName evidence="7">Endonuclease V</fullName>
        <ecNumber evidence="7">3.1.26.-</ecNumber>
    </submittedName>
</protein>
<dbReference type="EC" id="3.1.26.-" evidence="7"/>
<proteinExistence type="predicted"/>
<keyword evidence="5 7" id="KW-0378">Hydrolase</keyword>
<keyword evidence="8" id="KW-1185">Reference proteome</keyword>
<accession>A0AAD8Y0J2</accession>
<reference evidence="7" key="1">
    <citation type="submission" date="2023-06" db="EMBL/GenBank/DDBJ databases">
        <title>Survivors Of The Sea: Transcriptome response of Skeletonema marinoi to long-term dormancy.</title>
        <authorList>
            <person name="Pinder M.I.M."/>
            <person name="Kourtchenko O."/>
            <person name="Robertson E.K."/>
            <person name="Larsson T."/>
            <person name="Maumus F."/>
            <person name="Osuna-Cruz C.M."/>
            <person name="Vancaester E."/>
            <person name="Stenow R."/>
            <person name="Vandepoele K."/>
            <person name="Ploug H."/>
            <person name="Bruchert V."/>
            <person name="Godhe A."/>
            <person name="Topel M."/>
        </authorList>
    </citation>
    <scope>NUCLEOTIDE SEQUENCE</scope>
    <source>
        <strain evidence="7">R05AC</strain>
    </source>
</reference>
<dbReference type="GO" id="GO:0005737">
    <property type="term" value="C:cytoplasm"/>
    <property type="evidence" value="ECO:0007669"/>
    <property type="project" value="UniProtKB-SubCell"/>
</dbReference>
<name>A0AAD8Y0J2_9STRA</name>
<dbReference type="InterPro" id="IPR007581">
    <property type="entry name" value="Endonuclease-V"/>
</dbReference>
<evidence type="ECO:0000256" key="4">
    <source>
        <dbReference type="ARBA" id="ARBA00022759"/>
    </source>
</evidence>
<dbReference type="GO" id="GO:0003727">
    <property type="term" value="F:single-stranded RNA binding"/>
    <property type="evidence" value="ECO:0007669"/>
    <property type="project" value="TreeGrafter"/>
</dbReference>
<dbReference type="GO" id="GO:0016891">
    <property type="term" value="F:RNA endonuclease activity producing 5'-phosphomonoesters, hydrolytic mechanism"/>
    <property type="evidence" value="ECO:0007669"/>
    <property type="project" value="TreeGrafter"/>
</dbReference>
<dbReference type="GO" id="GO:0006281">
    <property type="term" value="P:DNA repair"/>
    <property type="evidence" value="ECO:0007669"/>
    <property type="project" value="InterPro"/>
</dbReference>
<dbReference type="PANTHER" id="PTHR28511">
    <property type="entry name" value="ENDONUCLEASE V"/>
    <property type="match status" value="1"/>
</dbReference>
<gene>
    <name evidence="7" type="ORF">QTG54_012213</name>
</gene>
<comment type="subcellular location">
    <subcellularLocation>
        <location evidence="1">Cytoplasm</location>
    </subcellularLocation>
</comment>
<dbReference type="Pfam" id="PF04493">
    <property type="entry name" value="Endonuclease_5"/>
    <property type="match status" value="2"/>
</dbReference>
<feature type="region of interest" description="Disordered" evidence="6">
    <location>
        <begin position="310"/>
        <end position="330"/>
    </location>
</feature>
<evidence type="ECO:0000256" key="5">
    <source>
        <dbReference type="ARBA" id="ARBA00022801"/>
    </source>
</evidence>
<comment type="caution">
    <text evidence="7">The sequence shown here is derived from an EMBL/GenBank/DDBJ whole genome shotgun (WGS) entry which is preliminary data.</text>
</comment>
<keyword evidence="4 7" id="KW-0255">Endonuclease</keyword>
<dbReference type="EMBL" id="JATAAI010000026">
    <property type="protein sequence ID" value="KAK1737346.1"/>
    <property type="molecule type" value="Genomic_DNA"/>
</dbReference>
<keyword evidence="3" id="KW-0540">Nuclease</keyword>
<evidence type="ECO:0000313" key="8">
    <source>
        <dbReference type="Proteomes" id="UP001224775"/>
    </source>
</evidence>
<evidence type="ECO:0000256" key="2">
    <source>
        <dbReference type="ARBA" id="ARBA00022490"/>
    </source>
</evidence>
<evidence type="ECO:0000256" key="1">
    <source>
        <dbReference type="ARBA" id="ARBA00004496"/>
    </source>
</evidence>
<keyword evidence="2" id="KW-0963">Cytoplasm</keyword>
<dbReference type="PANTHER" id="PTHR28511:SF1">
    <property type="entry name" value="ENDONUCLEASE V"/>
    <property type="match status" value="1"/>
</dbReference>
<evidence type="ECO:0000313" key="7">
    <source>
        <dbReference type="EMBL" id="KAK1737346.1"/>
    </source>
</evidence>
<dbReference type="Gene3D" id="3.30.2170.10">
    <property type="entry name" value="archaeoglobus fulgidus dsm 4304 superfamily"/>
    <property type="match status" value="1"/>
</dbReference>
<evidence type="ECO:0000256" key="3">
    <source>
        <dbReference type="ARBA" id="ARBA00022722"/>
    </source>
</evidence>
<dbReference type="AlphaFoldDB" id="A0AAD8Y0J2"/>
<dbReference type="Proteomes" id="UP001224775">
    <property type="component" value="Unassembled WGS sequence"/>
</dbReference>
<dbReference type="GO" id="GO:0005730">
    <property type="term" value="C:nucleolus"/>
    <property type="evidence" value="ECO:0007669"/>
    <property type="project" value="TreeGrafter"/>
</dbReference>
<sequence>MSSALHDNDKALLHSWQEEQHSIASQVVVPEYSAAHQAQSSGRYAQLSSYNINGLTTAGNKNYLLIGGVDVSFPEDEANEDAVAVYVILKYVTTTSSSENDHSSGILLSFPHQPEVVYRSHKYYKLTTPYIPSYLAFREIDPLLELITQQCESKPHLTPNVILVDGNGQWHDRYAGLACFVGVKSGIPTVGVGKTFYSLDNEMKKGDVVRDVKQSVQCWYGALCKHEGLISTKSDDKGCRSSVIVVDNESIRYSNSTKMEAEQRSTNITAYEDMLIKLHQVCGGLAIPMRSGKNQNDQVLAYALVGHGGNDPTNNGSSSSNKKKNEHSRGSKNPIYISCGSHISLLDAVYLVACTSIVRIPEPIREADLHGRQLLRDQKN</sequence>